<reference evidence="1 2" key="1">
    <citation type="submission" date="2023-08" db="EMBL/GenBank/DDBJ databases">
        <title>Black Yeasts Isolated from many extreme environments.</title>
        <authorList>
            <person name="Coleine C."/>
            <person name="Stajich J.E."/>
            <person name="Selbmann L."/>
        </authorList>
    </citation>
    <scope>NUCLEOTIDE SEQUENCE [LARGE SCALE GENOMIC DNA]</scope>
    <source>
        <strain evidence="1 2">CCFEE 5792</strain>
    </source>
</reference>
<dbReference type="AlphaFoldDB" id="A0AAV9MZU1"/>
<gene>
    <name evidence="1" type="ORF">LTR84_008276</name>
</gene>
<dbReference type="RefSeq" id="XP_064702064.1">
    <property type="nucleotide sequence ID" value="XM_064851823.1"/>
</dbReference>
<protein>
    <submittedName>
        <fullName evidence="1">Uncharacterized protein</fullName>
    </submittedName>
</protein>
<keyword evidence="2" id="KW-1185">Reference proteome</keyword>
<dbReference type="EMBL" id="JAVRRD010000030">
    <property type="protein sequence ID" value="KAK5046473.1"/>
    <property type="molecule type" value="Genomic_DNA"/>
</dbReference>
<sequence length="100" mass="11045">MAGHFAHMEFVTGSELNFPFARNVARLARQTVEKASQSGTHTPIPHIIEEASNMQQQVDTPSQGLFDHGNDDFSMDDWGFFSSTLMGDGPFNSYTGFNVS</sequence>
<accession>A0AAV9MZU1</accession>
<evidence type="ECO:0000313" key="2">
    <source>
        <dbReference type="Proteomes" id="UP001358417"/>
    </source>
</evidence>
<evidence type="ECO:0000313" key="1">
    <source>
        <dbReference type="EMBL" id="KAK5046473.1"/>
    </source>
</evidence>
<dbReference type="Proteomes" id="UP001358417">
    <property type="component" value="Unassembled WGS sequence"/>
</dbReference>
<proteinExistence type="predicted"/>
<organism evidence="1 2">
    <name type="scientific">Exophiala bonariae</name>
    <dbReference type="NCBI Taxonomy" id="1690606"/>
    <lineage>
        <taxon>Eukaryota</taxon>
        <taxon>Fungi</taxon>
        <taxon>Dikarya</taxon>
        <taxon>Ascomycota</taxon>
        <taxon>Pezizomycotina</taxon>
        <taxon>Eurotiomycetes</taxon>
        <taxon>Chaetothyriomycetidae</taxon>
        <taxon>Chaetothyriales</taxon>
        <taxon>Herpotrichiellaceae</taxon>
        <taxon>Exophiala</taxon>
    </lineage>
</organism>
<dbReference type="GeneID" id="89976440"/>
<name>A0AAV9MZU1_9EURO</name>
<comment type="caution">
    <text evidence="1">The sequence shown here is derived from an EMBL/GenBank/DDBJ whole genome shotgun (WGS) entry which is preliminary data.</text>
</comment>